<evidence type="ECO:0000313" key="2">
    <source>
        <dbReference type="Proteomes" id="UP000245880"/>
    </source>
</evidence>
<dbReference type="Proteomes" id="UP000245880">
    <property type="component" value="Unassembled WGS sequence"/>
</dbReference>
<dbReference type="AlphaFoldDB" id="A0A316A796"/>
<proteinExistence type="predicted"/>
<evidence type="ECO:0000313" key="1">
    <source>
        <dbReference type="EMBL" id="PWJ52850.1"/>
    </source>
</evidence>
<protein>
    <submittedName>
        <fullName evidence="1">Uncharacterized protein</fullName>
    </submittedName>
</protein>
<dbReference type="EMBL" id="QGDT01000031">
    <property type="protein sequence ID" value="PWJ52850.1"/>
    <property type="molecule type" value="Genomic_DNA"/>
</dbReference>
<comment type="caution">
    <text evidence="1">The sequence shown here is derived from an EMBL/GenBank/DDBJ whole genome shotgun (WGS) entry which is preliminary data.</text>
</comment>
<sequence>MIARYYLIYLFILLYSCVKAQFVQQNHRINIKINKDLQTLYDDERKILSNWEKYLNTIETVYYHSPDTWSVVEKEKYWFPDIEVIYLASATKMFREYSPVLLNIQRKDSIYILKTAFINSEKDIHSIFNVIVRENNEGEYIFSRYQDYYTQDWETIQIESITFFCKDRTKFNYPEAKKSANLSDSLANLFNTQTFQSRYYIFQSTEERLRAKGYDYTYLMYNTIQESADNDINNRIINSGEGAEYDPHEIVHTYLNQVYWNTLHNFVNEGIATFIGGNIEKSKERELSNLKKYLDLHKDLDLNNVTSVKKASEGKTNIMYALSAFLCKKVYEKEGIEGLKKLCLAGSLDSDVYRVIEEILGVRQTELNQYLREEIKKAHY</sequence>
<reference evidence="1 2" key="1">
    <citation type="submission" date="2018-03" db="EMBL/GenBank/DDBJ databases">
        <title>Genomic Encyclopedia of Archaeal and Bacterial Type Strains, Phase II (KMG-II): from individual species to whole genera.</title>
        <authorList>
            <person name="Goeker M."/>
        </authorList>
    </citation>
    <scope>NUCLEOTIDE SEQUENCE [LARGE SCALE GENOMIC DNA]</scope>
    <source>
        <strain evidence="1 2">DSM 100346</strain>
    </source>
</reference>
<dbReference type="RefSeq" id="WP_109678396.1">
    <property type="nucleotide sequence ID" value="NZ_QGDT01000031.1"/>
</dbReference>
<name>A0A316A796_9BACT</name>
<accession>A0A316A796</accession>
<gene>
    <name evidence="1" type="ORF">CLV98_1314</name>
</gene>
<dbReference type="OrthoDB" id="788362at2"/>
<organism evidence="1 2">
    <name type="scientific">Dyadobacter jejuensis</name>
    <dbReference type="NCBI Taxonomy" id="1082580"/>
    <lineage>
        <taxon>Bacteria</taxon>
        <taxon>Pseudomonadati</taxon>
        <taxon>Bacteroidota</taxon>
        <taxon>Cytophagia</taxon>
        <taxon>Cytophagales</taxon>
        <taxon>Spirosomataceae</taxon>
        <taxon>Dyadobacter</taxon>
    </lineage>
</organism>
<dbReference type="PROSITE" id="PS51257">
    <property type="entry name" value="PROKAR_LIPOPROTEIN"/>
    <property type="match status" value="1"/>
</dbReference>
<keyword evidence="2" id="KW-1185">Reference proteome</keyword>